<protein>
    <submittedName>
        <fullName evidence="2">MarR family transcriptional regulator</fullName>
    </submittedName>
</protein>
<dbReference type="PANTHER" id="PTHR33164:SF57">
    <property type="entry name" value="MARR-FAMILY TRANSCRIPTIONAL REGULATOR"/>
    <property type="match status" value="1"/>
</dbReference>
<dbReference type="GO" id="GO:0006950">
    <property type="term" value="P:response to stress"/>
    <property type="evidence" value="ECO:0007669"/>
    <property type="project" value="TreeGrafter"/>
</dbReference>
<dbReference type="InterPro" id="IPR000835">
    <property type="entry name" value="HTH_MarR-typ"/>
</dbReference>
<feature type="domain" description="HTH marR-type" evidence="1">
    <location>
        <begin position="1"/>
        <end position="126"/>
    </location>
</feature>
<evidence type="ECO:0000313" key="2">
    <source>
        <dbReference type="EMBL" id="TKZ22657.1"/>
    </source>
</evidence>
<dbReference type="SUPFAM" id="SSF46785">
    <property type="entry name" value="Winged helix' DNA-binding domain"/>
    <property type="match status" value="1"/>
</dbReference>
<dbReference type="AlphaFoldDB" id="A0A4U7NA49"/>
<dbReference type="InterPro" id="IPR036388">
    <property type="entry name" value="WH-like_DNA-bd_sf"/>
</dbReference>
<dbReference type="PRINTS" id="PR00598">
    <property type="entry name" value="HTHMARR"/>
</dbReference>
<dbReference type="OrthoDB" id="582199at2"/>
<dbReference type="InterPro" id="IPR036390">
    <property type="entry name" value="WH_DNA-bd_sf"/>
</dbReference>
<name>A0A4U7NA49_9RHOB</name>
<organism evidence="2 3">
    <name type="scientific">Shimia litoralis</name>
    <dbReference type="NCBI Taxonomy" id="420403"/>
    <lineage>
        <taxon>Bacteria</taxon>
        <taxon>Pseudomonadati</taxon>
        <taxon>Pseudomonadota</taxon>
        <taxon>Alphaproteobacteria</taxon>
        <taxon>Rhodobacterales</taxon>
        <taxon>Roseobacteraceae</taxon>
    </lineage>
</organism>
<dbReference type="Gene3D" id="1.10.10.10">
    <property type="entry name" value="Winged helix-like DNA-binding domain superfamily/Winged helix DNA-binding domain"/>
    <property type="match status" value="1"/>
</dbReference>
<dbReference type="Pfam" id="PF01047">
    <property type="entry name" value="MarR"/>
    <property type="match status" value="1"/>
</dbReference>
<proteinExistence type="predicted"/>
<dbReference type="Proteomes" id="UP000306575">
    <property type="component" value="Unassembled WGS sequence"/>
</dbReference>
<reference evidence="2 3" key="1">
    <citation type="submission" date="2019-04" db="EMBL/GenBank/DDBJ databases">
        <title>Genome sequence of Pelagicola litoralis CL-ES2.</title>
        <authorList>
            <person name="Cao J."/>
        </authorList>
    </citation>
    <scope>NUCLEOTIDE SEQUENCE [LARGE SCALE GENOMIC DNA]</scope>
    <source>
        <strain evidence="2 3">CL-ES2</strain>
    </source>
</reference>
<sequence length="139" mass="15814">MKGIFILFWKLEECLDATDFTPLMTKQEQHLLVHLDTPKRMGVLAKEMASLPSTITGAADNLEKKNFLERQRDPDDRRAWLLSLTQSGMETRSKMLTQGAEMFREISGLSADETERFAELATKARTTILQHGIPEGMMK</sequence>
<dbReference type="PANTHER" id="PTHR33164">
    <property type="entry name" value="TRANSCRIPTIONAL REGULATOR, MARR FAMILY"/>
    <property type="match status" value="1"/>
</dbReference>
<dbReference type="EMBL" id="SULI01000001">
    <property type="protein sequence ID" value="TKZ22657.1"/>
    <property type="molecule type" value="Genomic_DNA"/>
</dbReference>
<keyword evidence="3" id="KW-1185">Reference proteome</keyword>
<dbReference type="SMART" id="SM00347">
    <property type="entry name" value="HTH_MARR"/>
    <property type="match status" value="1"/>
</dbReference>
<evidence type="ECO:0000259" key="1">
    <source>
        <dbReference type="PROSITE" id="PS50995"/>
    </source>
</evidence>
<dbReference type="InterPro" id="IPR039422">
    <property type="entry name" value="MarR/SlyA-like"/>
</dbReference>
<gene>
    <name evidence="2" type="ORF">FAP39_00440</name>
</gene>
<comment type="caution">
    <text evidence="2">The sequence shown here is derived from an EMBL/GenBank/DDBJ whole genome shotgun (WGS) entry which is preliminary data.</text>
</comment>
<dbReference type="PROSITE" id="PS50995">
    <property type="entry name" value="HTH_MARR_2"/>
    <property type="match status" value="1"/>
</dbReference>
<accession>A0A4U7NA49</accession>
<dbReference type="GO" id="GO:0003700">
    <property type="term" value="F:DNA-binding transcription factor activity"/>
    <property type="evidence" value="ECO:0007669"/>
    <property type="project" value="InterPro"/>
</dbReference>
<evidence type="ECO:0000313" key="3">
    <source>
        <dbReference type="Proteomes" id="UP000306575"/>
    </source>
</evidence>